<dbReference type="InterPro" id="IPR050942">
    <property type="entry name" value="F-box_BR-signaling"/>
</dbReference>
<dbReference type="SUPFAM" id="SSF81383">
    <property type="entry name" value="F-box domain"/>
    <property type="match status" value="1"/>
</dbReference>
<dbReference type="OrthoDB" id="621744at2759"/>
<dbReference type="Pfam" id="PF00646">
    <property type="entry name" value="F-box"/>
    <property type="match status" value="1"/>
</dbReference>
<dbReference type="SMART" id="SM00256">
    <property type="entry name" value="FBOX"/>
    <property type="match status" value="1"/>
</dbReference>
<comment type="caution">
    <text evidence="2">The sequence shown here is derived from an EMBL/GenBank/DDBJ whole genome shotgun (WGS) entry which is preliminary data.</text>
</comment>
<organism evidence="2 3">
    <name type="scientific">Protea cynaroides</name>
    <dbReference type="NCBI Taxonomy" id="273540"/>
    <lineage>
        <taxon>Eukaryota</taxon>
        <taxon>Viridiplantae</taxon>
        <taxon>Streptophyta</taxon>
        <taxon>Embryophyta</taxon>
        <taxon>Tracheophyta</taxon>
        <taxon>Spermatophyta</taxon>
        <taxon>Magnoliopsida</taxon>
        <taxon>Proteales</taxon>
        <taxon>Proteaceae</taxon>
        <taxon>Protea</taxon>
    </lineage>
</organism>
<keyword evidence="3" id="KW-1185">Reference proteome</keyword>
<dbReference type="PANTHER" id="PTHR44259:SF113">
    <property type="entry name" value="OS06G0659700 PROTEIN"/>
    <property type="match status" value="1"/>
</dbReference>
<reference evidence="2" key="1">
    <citation type="journal article" date="2023" name="Plant J.">
        <title>The genome of the king protea, Protea cynaroides.</title>
        <authorList>
            <person name="Chang J."/>
            <person name="Duong T.A."/>
            <person name="Schoeman C."/>
            <person name="Ma X."/>
            <person name="Roodt D."/>
            <person name="Barker N."/>
            <person name="Li Z."/>
            <person name="Van de Peer Y."/>
            <person name="Mizrachi E."/>
        </authorList>
    </citation>
    <scope>NUCLEOTIDE SEQUENCE</scope>
    <source>
        <tissue evidence="2">Young leaves</tissue>
    </source>
</reference>
<dbReference type="PANTHER" id="PTHR44259">
    <property type="entry name" value="OS07G0183000 PROTEIN-RELATED"/>
    <property type="match status" value="1"/>
</dbReference>
<evidence type="ECO:0000313" key="2">
    <source>
        <dbReference type="EMBL" id="KAJ4976454.1"/>
    </source>
</evidence>
<dbReference type="Proteomes" id="UP001141806">
    <property type="component" value="Unassembled WGS sequence"/>
</dbReference>
<feature type="domain" description="F-box" evidence="1">
    <location>
        <begin position="16"/>
        <end position="64"/>
    </location>
</feature>
<gene>
    <name evidence="2" type="ORF">NE237_001560</name>
</gene>
<name>A0A9Q0QYJ7_9MAGN</name>
<dbReference type="InterPro" id="IPR005174">
    <property type="entry name" value="KIB1-4_b-propeller"/>
</dbReference>
<evidence type="ECO:0000313" key="3">
    <source>
        <dbReference type="Proteomes" id="UP001141806"/>
    </source>
</evidence>
<protein>
    <recommendedName>
        <fullName evidence="1">F-box domain-containing protein</fullName>
    </recommendedName>
</protein>
<dbReference type="Pfam" id="PF03478">
    <property type="entry name" value="Beta-prop_KIB1-4"/>
    <property type="match status" value="1"/>
</dbReference>
<accession>A0A9Q0QYJ7</accession>
<dbReference type="PROSITE" id="PS50181">
    <property type="entry name" value="FBOX"/>
    <property type="match status" value="1"/>
</dbReference>
<dbReference type="EMBL" id="JAMYWD010000003">
    <property type="protein sequence ID" value="KAJ4976454.1"/>
    <property type="molecule type" value="Genomic_DNA"/>
</dbReference>
<evidence type="ECO:0000259" key="1">
    <source>
        <dbReference type="PROSITE" id="PS50181"/>
    </source>
</evidence>
<dbReference type="Gene3D" id="1.20.1280.50">
    <property type="match status" value="1"/>
</dbReference>
<sequence length="401" mass="46731">MGSSSSPNGEMKMADHSRWSELPNHITEMIVNRLGFPDIIRFRAVCRSWRSVYTEARRHRYHPMVLYEYNLQKGTFGFYSFEDKKVYWINVRDNYQGKHCVGSCESWLVLSSPYLRNYFLLNPFTGARVDCPYVNRPDVDVFTKVILLHSPIDPTTKQTNYYCTVVALNSFSTELNICRLGDLRWNVLKLDHEHFLGCLVCFKDKIYSLSTNGELWIISLSGPMLRATVQKVLVQINLTVGLDFQKECYLVESEENLLMVIRIKRKSTKKTVRFVIYKLVQNPGEYKWIREYNLPDDRALFLGRLCSRIVSTTEYGGLQGNSIYFTDDKLIHKARVSEYPETGIYNIRSGSIAPCLPFNLYPFDLPHIWITPSVRNRDAIDLAEFWTHWNGTMMVEQISIN</sequence>
<proteinExistence type="predicted"/>
<dbReference type="InterPro" id="IPR036047">
    <property type="entry name" value="F-box-like_dom_sf"/>
</dbReference>
<dbReference type="InterPro" id="IPR001810">
    <property type="entry name" value="F-box_dom"/>
</dbReference>
<dbReference type="AlphaFoldDB" id="A0A9Q0QYJ7"/>